<evidence type="ECO:0000256" key="1">
    <source>
        <dbReference type="SAM" id="MobiDB-lite"/>
    </source>
</evidence>
<accession>A0ABR4H660</accession>
<name>A0ABR4H660_9EURO</name>
<comment type="caution">
    <text evidence="2">The sequence shown here is derived from an EMBL/GenBank/DDBJ whole genome shotgun (WGS) entry which is preliminary data.</text>
</comment>
<proteinExistence type="predicted"/>
<feature type="compositionally biased region" description="Low complexity" evidence="1">
    <location>
        <begin position="21"/>
        <end position="31"/>
    </location>
</feature>
<evidence type="ECO:0000313" key="3">
    <source>
        <dbReference type="Proteomes" id="UP001610334"/>
    </source>
</evidence>
<protein>
    <submittedName>
        <fullName evidence="2">Uncharacterized protein</fullName>
    </submittedName>
</protein>
<gene>
    <name evidence="2" type="ORF">BJX63DRAFT_300647</name>
</gene>
<keyword evidence="3" id="KW-1185">Reference proteome</keyword>
<reference evidence="2 3" key="1">
    <citation type="submission" date="2024-07" db="EMBL/GenBank/DDBJ databases">
        <title>Section-level genome sequencing and comparative genomics of Aspergillus sections Usti and Cavernicolus.</title>
        <authorList>
            <consortium name="Lawrence Berkeley National Laboratory"/>
            <person name="Nybo J.L."/>
            <person name="Vesth T.C."/>
            <person name="Theobald S."/>
            <person name="Frisvad J.C."/>
            <person name="Larsen T.O."/>
            <person name="Kjaerboelling I."/>
            <person name="Rothschild-Mancinelli K."/>
            <person name="Lyhne E.K."/>
            <person name="Kogle M.E."/>
            <person name="Barry K."/>
            <person name="Clum A."/>
            <person name="Na H."/>
            <person name="Ledsgaard L."/>
            <person name="Lin J."/>
            <person name="Lipzen A."/>
            <person name="Kuo A."/>
            <person name="Riley R."/>
            <person name="Mondo S."/>
            <person name="Labutti K."/>
            <person name="Haridas S."/>
            <person name="Pangalinan J."/>
            <person name="Salamov A.A."/>
            <person name="Simmons B.A."/>
            <person name="Magnuson J.K."/>
            <person name="Chen J."/>
            <person name="Drula E."/>
            <person name="Henrissat B."/>
            <person name="Wiebenga A."/>
            <person name="Lubbers R.J."/>
            <person name="Gomes A.C."/>
            <person name="Makela M.R."/>
            <person name="Stajich J."/>
            <person name="Grigoriev I.V."/>
            <person name="Mortensen U.H."/>
            <person name="De Vries R.P."/>
            <person name="Baker S.E."/>
            <person name="Andersen M.R."/>
        </authorList>
    </citation>
    <scope>NUCLEOTIDE SEQUENCE [LARGE SCALE GENOMIC DNA]</scope>
    <source>
        <strain evidence="2 3">CBS 588.65</strain>
    </source>
</reference>
<feature type="region of interest" description="Disordered" evidence="1">
    <location>
        <begin position="1"/>
        <end position="46"/>
    </location>
</feature>
<dbReference type="EMBL" id="JBFXLT010000065">
    <property type="protein sequence ID" value="KAL2810896.1"/>
    <property type="molecule type" value="Genomic_DNA"/>
</dbReference>
<organism evidence="2 3">
    <name type="scientific">Aspergillus granulosus</name>
    <dbReference type="NCBI Taxonomy" id="176169"/>
    <lineage>
        <taxon>Eukaryota</taxon>
        <taxon>Fungi</taxon>
        <taxon>Dikarya</taxon>
        <taxon>Ascomycota</taxon>
        <taxon>Pezizomycotina</taxon>
        <taxon>Eurotiomycetes</taxon>
        <taxon>Eurotiomycetidae</taxon>
        <taxon>Eurotiales</taxon>
        <taxon>Aspergillaceae</taxon>
        <taxon>Aspergillus</taxon>
        <taxon>Aspergillus subgen. Nidulantes</taxon>
    </lineage>
</organism>
<evidence type="ECO:0000313" key="2">
    <source>
        <dbReference type="EMBL" id="KAL2810896.1"/>
    </source>
</evidence>
<sequence length="99" mass="10750">MSTTAGERFVDLTASKPSPTPSTTGSTGTSGIAVRSGTNGQMSFRRQRASRACEVRRFVRRRVTRSFCSLGTSVHRSFWCLLLQLAASLRVLDGPTSQP</sequence>
<dbReference type="Proteomes" id="UP001610334">
    <property type="component" value="Unassembled WGS sequence"/>
</dbReference>